<organism evidence="2 3">
    <name type="scientific">Tetrahymena thermophila (strain SB210)</name>
    <dbReference type="NCBI Taxonomy" id="312017"/>
    <lineage>
        <taxon>Eukaryota</taxon>
        <taxon>Sar</taxon>
        <taxon>Alveolata</taxon>
        <taxon>Ciliophora</taxon>
        <taxon>Intramacronucleata</taxon>
        <taxon>Oligohymenophorea</taxon>
        <taxon>Hymenostomatida</taxon>
        <taxon>Tetrahymenina</taxon>
        <taxon>Tetrahymenidae</taxon>
        <taxon>Tetrahymena</taxon>
    </lineage>
</organism>
<evidence type="ECO:0000256" key="1">
    <source>
        <dbReference type="SAM" id="Phobius"/>
    </source>
</evidence>
<keyword evidence="3" id="KW-1185">Reference proteome</keyword>
<dbReference type="GeneID" id="7829980"/>
<dbReference type="EMBL" id="GG662698">
    <property type="protein sequence ID" value="EDK31282.2"/>
    <property type="molecule type" value="Genomic_DNA"/>
</dbReference>
<protein>
    <submittedName>
        <fullName evidence="2">Transmembrane protein, putative</fullName>
    </submittedName>
</protein>
<name>A4VF58_TETTS</name>
<dbReference type="InParanoid" id="A4VF58"/>
<keyword evidence="1" id="KW-1133">Transmembrane helix</keyword>
<dbReference type="RefSeq" id="XP_001470611.2">
    <property type="nucleotide sequence ID" value="XM_001470574.2"/>
</dbReference>
<feature type="transmembrane region" description="Helical" evidence="1">
    <location>
        <begin position="98"/>
        <end position="118"/>
    </location>
</feature>
<keyword evidence="1" id="KW-0472">Membrane</keyword>
<dbReference type="PANTHER" id="PTHR12242">
    <property type="entry name" value="OS02G0130600 PROTEIN-RELATED"/>
    <property type="match status" value="1"/>
</dbReference>
<keyword evidence="1 2" id="KW-0812">Transmembrane</keyword>
<feature type="transmembrane region" description="Helical" evidence="1">
    <location>
        <begin position="138"/>
        <end position="158"/>
    </location>
</feature>
<dbReference type="AlphaFoldDB" id="A4VF58"/>
<feature type="transmembrane region" description="Helical" evidence="1">
    <location>
        <begin position="205"/>
        <end position="227"/>
    </location>
</feature>
<feature type="transmembrane region" description="Helical" evidence="1">
    <location>
        <begin position="170"/>
        <end position="193"/>
    </location>
</feature>
<evidence type="ECO:0000313" key="3">
    <source>
        <dbReference type="Proteomes" id="UP000009168"/>
    </source>
</evidence>
<feature type="non-terminal residue" evidence="2">
    <location>
        <position position="1"/>
    </location>
</feature>
<sequence length="282" mass="33829">ICQFLIINFQFRNFKHLIKRQKKYIQVRSSRQMFGPIFDRLDKYFWEDLKVPNRMNESHLVSHKVLFGIRAILAIYSSVVVTIQTIKIPNIGAFVEFLTFWGALNVQWYFLFTMIEMITFRINKKPSYYVRIWKFTHLMFEFAFCTQPLIVLVFWGFIVPQLGDISQFGGLNIIFNSQLHGGFFIAIVIDFVINNIQFYKRHMIVIYFLTFVYGLINMSYSLIWSPVYPGITWKNWQTYFIFGVGLVLFFLISLLAQYIFKKWKAKNIEKLKDSYICQDYYF</sequence>
<feature type="transmembrane region" description="Helical" evidence="1">
    <location>
        <begin position="239"/>
        <end position="260"/>
    </location>
</feature>
<dbReference type="GO" id="GO:0016020">
    <property type="term" value="C:membrane"/>
    <property type="evidence" value="ECO:0007669"/>
    <property type="project" value="TreeGrafter"/>
</dbReference>
<dbReference type="KEGG" id="tet:TTHERM_00648539"/>
<dbReference type="HOGENOM" id="CLU_083770_0_0_1"/>
<proteinExistence type="predicted"/>
<dbReference type="PANTHER" id="PTHR12242:SF1">
    <property type="entry name" value="MYND-TYPE DOMAIN-CONTAINING PROTEIN"/>
    <property type="match status" value="1"/>
</dbReference>
<reference evidence="3" key="1">
    <citation type="journal article" date="2006" name="PLoS Biol.">
        <title>Macronuclear genome sequence of the ciliate Tetrahymena thermophila, a model eukaryote.</title>
        <authorList>
            <person name="Eisen J.A."/>
            <person name="Coyne R.S."/>
            <person name="Wu M."/>
            <person name="Wu D."/>
            <person name="Thiagarajan M."/>
            <person name="Wortman J.R."/>
            <person name="Badger J.H."/>
            <person name="Ren Q."/>
            <person name="Amedeo P."/>
            <person name="Jones K.M."/>
            <person name="Tallon L.J."/>
            <person name="Delcher A.L."/>
            <person name="Salzberg S.L."/>
            <person name="Silva J.C."/>
            <person name="Haas B.J."/>
            <person name="Majoros W.H."/>
            <person name="Farzad M."/>
            <person name="Carlton J.M."/>
            <person name="Smith R.K. Jr."/>
            <person name="Garg J."/>
            <person name="Pearlman R.E."/>
            <person name="Karrer K.M."/>
            <person name="Sun L."/>
            <person name="Manning G."/>
            <person name="Elde N.C."/>
            <person name="Turkewitz A.P."/>
            <person name="Asai D.J."/>
            <person name="Wilkes D.E."/>
            <person name="Wang Y."/>
            <person name="Cai H."/>
            <person name="Collins K."/>
            <person name="Stewart B.A."/>
            <person name="Lee S.R."/>
            <person name="Wilamowska K."/>
            <person name="Weinberg Z."/>
            <person name="Ruzzo W.L."/>
            <person name="Wloga D."/>
            <person name="Gaertig J."/>
            <person name="Frankel J."/>
            <person name="Tsao C.-C."/>
            <person name="Gorovsky M.A."/>
            <person name="Keeling P.J."/>
            <person name="Waller R.F."/>
            <person name="Patron N.J."/>
            <person name="Cherry J.M."/>
            <person name="Stover N.A."/>
            <person name="Krieger C.J."/>
            <person name="del Toro C."/>
            <person name="Ryder H.F."/>
            <person name="Williamson S.C."/>
            <person name="Barbeau R.A."/>
            <person name="Hamilton E.P."/>
            <person name="Orias E."/>
        </authorList>
    </citation>
    <scope>NUCLEOTIDE SEQUENCE [LARGE SCALE GENOMIC DNA]</scope>
    <source>
        <strain evidence="3">SB210</strain>
    </source>
</reference>
<accession>A4VF58</accession>
<feature type="transmembrane region" description="Helical" evidence="1">
    <location>
        <begin position="65"/>
        <end position="86"/>
    </location>
</feature>
<evidence type="ECO:0000313" key="2">
    <source>
        <dbReference type="EMBL" id="EDK31282.2"/>
    </source>
</evidence>
<gene>
    <name evidence="2" type="ORF">TTHERM_00648539</name>
</gene>
<dbReference type="Proteomes" id="UP000009168">
    <property type="component" value="Unassembled WGS sequence"/>
</dbReference>